<dbReference type="Proteomes" id="UP000225277">
    <property type="component" value="Unassembled WGS sequence"/>
</dbReference>
<sequence>MAQAVLTNGLQPWSKIMFDSISSFFENPAFSDCTVKCSDKTWDAHKVVLGGQSEIFATRLSDPSGEPSLNLSEDHQCIVHEMMRYLYTGDYEAGHSSTHTSLDDGHTEPSCCFTPILFSVHMRTIADKWEIPALAQLTEAKIADQVLEVSDWDIDDFANAIEEMYTTDSENKKNMQALAVRAAVPRAYELYNKTLGGKRFREVAEKIPVFASELARVLARKKRTPKKLVKRRRGVFQITVETVTLKRVSIDLEMGDIVLTIKELLQEIQGIPPEDQVLSWANKNLDDGRTVGEYGIGEGAVIRQNLKLRGS</sequence>
<proteinExistence type="predicted"/>
<dbReference type="Gene3D" id="3.30.710.10">
    <property type="entry name" value="Potassium Channel Kv1.1, Chain A"/>
    <property type="match status" value="1"/>
</dbReference>
<gene>
    <name evidence="3" type="ORF">RCC_12068</name>
</gene>
<dbReference type="InterPro" id="IPR000210">
    <property type="entry name" value="BTB/POZ_dom"/>
</dbReference>
<dbReference type="PANTHER" id="PTHR47843">
    <property type="entry name" value="BTB DOMAIN-CONTAINING PROTEIN-RELATED"/>
    <property type="match status" value="1"/>
</dbReference>
<dbReference type="GeneID" id="35606628"/>
<dbReference type="STRING" id="112498.A0A2D3V111"/>
<evidence type="ECO:0000313" key="3">
    <source>
        <dbReference type="EMBL" id="CZT15189.1"/>
    </source>
</evidence>
<dbReference type="InterPro" id="IPR029071">
    <property type="entry name" value="Ubiquitin-like_domsf"/>
</dbReference>
<name>A0A2D3V111_9PEZI</name>
<dbReference type="OrthoDB" id="6359816at2759"/>
<feature type="domain" description="BTB" evidence="2">
    <location>
        <begin position="31"/>
        <end position="95"/>
    </location>
</feature>
<dbReference type="Pfam" id="PF00240">
    <property type="entry name" value="ubiquitin"/>
    <property type="match status" value="1"/>
</dbReference>
<feature type="domain" description="Ubiquitin-like" evidence="1">
    <location>
        <begin position="236"/>
        <end position="311"/>
    </location>
</feature>
<dbReference type="InterPro" id="IPR011333">
    <property type="entry name" value="SKP1/BTB/POZ_sf"/>
</dbReference>
<dbReference type="SUPFAM" id="SSF54695">
    <property type="entry name" value="POZ domain"/>
    <property type="match status" value="1"/>
</dbReference>
<dbReference type="SMART" id="SM00213">
    <property type="entry name" value="UBQ"/>
    <property type="match status" value="1"/>
</dbReference>
<dbReference type="PROSITE" id="PS50097">
    <property type="entry name" value="BTB"/>
    <property type="match status" value="1"/>
</dbReference>
<dbReference type="InterPro" id="IPR019956">
    <property type="entry name" value="Ubiquitin_dom"/>
</dbReference>
<evidence type="ECO:0000259" key="1">
    <source>
        <dbReference type="PROSITE" id="PS50053"/>
    </source>
</evidence>
<dbReference type="PANTHER" id="PTHR47843:SF5">
    <property type="entry name" value="BTB_POZ DOMAIN PROTEIN"/>
    <property type="match status" value="1"/>
</dbReference>
<dbReference type="InterPro" id="IPR000626">
    <property type="entry name" value="Ubiquitin-like_dom"/>
</dbReference>
<dbReference type="AlphaFoldDB" id="A0A2D3V111"/>
<dbReference type="EMBL" id="FJUY01000001">
    <property type="protein sequence ID" value="CZT15189.1"/>
    <property type="molecule type" value="Genomic_DNA"/>
</dbReference>
<dbReference type="SUPFAM" id="SSF54236">
    <property type="entry name" value="Ubiquitin-like"/>
    <property type="match status" value="1"/>
</dbReference>
<protein>
    <recommendedName>
        <fullName evidence="5">Ubiquitin-like domain-containing protein</fullName>
    </recommendedName>
</protein>
<evidence type="ECO:0008006" key="5">
    <source>
        <dbReference type="Google" id="ProtNLM"/>
    </source>
</evidence>
<dbReference type="RefSeq" id="XP_023622086.1">
    <property type="nucleotide sequence ID" value="XM_023766318.1"/>
</dbReference>
<organism evidence="3 4">
    <name type="scientific">Ramularia collo-cygni</name>
    <dbReference type="NCBI Taxonomy" id="112498"/>
    <lineage>
        <taxon>Eukaryota</taxon>
        <taxon>Fungi</taxon>
        <taxon>Dikarya</taxon>
        <taxon>Ascomycota</taxon>
        <taxon>Pezizomycotina</taxon>
        <taxon>Dothideomycetes</taxon>
        <taxon>Dothideomycetidae</taxon>
        <taxon>Mycosphaerellales</taxon>
        <taxon>Mycosphaerellaceae</taxon>
        <taxon>Ramularia</taxon>
    </lineage>
</organism>
<dbReference type="SMART" id="SM00225">
    <property type="entry name" value="BTB"/>
    <property type="match status" value="1"/>
</dbReference>
<dbReference type="PROSITE" id="PS50053">
    <property type="entry name" value="UBIQUITIN_2"/>
    <property type="match status" value="1"/>
</dbReference>
<reference evidence="3 4" key="1">
    <citation type="submission" date="2016-03" db="EMBL/GenBank/DDBJ databases">
        <authorList>
            <person name="Ploux O."/>
        </authorList>
    </citation>
    <scope>NUCLEOTIDE SEQUENCE [LARGE SCALE GENOMIC DNA]</scope>
    <source>
        <strain evidence="3 4">URUG2</strain>
    </source>
</reference>
<evidence type="ECO:0000259" key="2">
    <source>
        <dbReference type="PROSITE" id="PS50097"/>
    </source>
</evidence>
<evidence type="ECO:0000313" key="4">
    <source>
        <dbReference type="Proteomes" id="UP000225277"/>
    </source>
</evidence>
<accession>A0A2D3V111</accession>
<dbReference type="Pfam" id="PF00651">
    <property type="entry name" value="BTB"/>
    <property type="match status" value="1"/>
</dbReference>
<keyword evidence="4" id="KW-1185">Reference proteome</keyword>
<dbReference type="PRINTS" id="PR00348">
    <property type="entry name" value="UBIQUITIN"/>
</dbReference>
<dbReference type="Gene3D" id="3.10.20.90">
    <property type="entry name" value="Phosphatidylinositol 3-kinase Catalytic Subunit, Chain A, domain 1"/>
    <property type="match status" value="1"/>
</dbReference>